<dbReference type="InterPro" id="IPR051619">
    <property type="entry name" value="TypeII_TA_RNase_PINc/VapC"/>
</dbReference>
<dbReference type="CDD" id="cd09874">
    <property type="entry name" value="PIN_MT3492-like"/>
    <property type="match status" value="1"/>
</dbReference>
<protein>
    <recommendedName>
        <fullName evidence="5">Ribonuclease VapC</fullName>
        <shortName evidence="5">RNase VapC</shortName>
        <ecNumber evidence="5">3.1.-.-</ecNumber>
    </recommendedName>
    <alternativeName>
        <fullName evidence="5">Toxin VapC</fullName>
    </alternativeName>
</protein>
<feature type="binding site" evidence="5">
    <location>
        <position position="22"/>
    </location>
    <ligand>
        <name>Mg(2+)</name>
        <dbReference type="ChEBI" id="CHEBI:18420"/>
    </ligand>
</feature>
<keyword evidence="3 5" id="KW-0479">Metal-binding</keyword>
<dbReference type="AlphaFoldDB" id="A0A537LK28"/>
<keyword evidence="5" id="KW-0800">Toxin</keyword>
<proteinExistence type="inferred from homology"/>
<feature type="domain" description="PIN" evidence="6">
    <location>
        <begin position="19"/>
        <end position="149"/>
    </location>
</feature>
<dbReference type="Pfam" id="PF01850">
    <property type="entry name" value="PIN"/>
    <property type="match status" value="1"/>
</dbReference>
<evidence type="ECO:0000313" key="8">
    <source>
        <dbReference type="Proteomes" id="UP000320393"/>
    </source>
</evidence>
<dbReference type="EMBL" id="VBAM01000402">
    <property type="protein sequence ID" value="TMJ08374.1"/>
    <property type="molecule type" value="Genomic_DNA"/>
</dbReference>
<evidence type="ECO:0000256" key="4">
    <source>
        <dbReference type="ARBA" id="ARBA00022801"/>
    </source>
</evidence>
<evidence type="ECO:0000256" key="1">
    <source>
        <dbReference type="ARBA" id="ARBA00022649"/>
    </source>
</evidence>
<dbReference type="PANTHER" id="PTHR35901:SF1">
    <property type="entry name" value="EXONUCLEASE VAPC9"/>
    <property type="match status" value="1"/>
</dbReference>
<keyword evidence="2 5" id="KW-0540">Nuclease</keyword>
<dbReference type="InterPro" id="IPR029060">
    <property type="entry name" value="PIN-like_dom_sf"/>
</dbReference>
<sequence>MRIGSKRRRGGPIPLPGPVYCDASAVAKVYLPEPGSDNLNRALKGRRDLFVSDLAVTEIVSAIARRLREGAISSEQALRLQRAILADLDAGYFRRIDLTPVTHRQAEQFLLALPTVALRAADALHLALAVAAGAVAILTYDRRLTDAARAVGLAPFPSAV</sequence>
<evidence type="ECO:0000313" key="7">
    <source>
        <dbReference type="EMBL" id="TMJ08374.1"/>
    </source>
</evidence>
<evidence type="ECO:0000256" key="3">
    <source>
        <dbReference type="ARBA" id="ARBA00022723"/>
    </source>
</evidence>
<keyword evidence="5" id="KW-0460">Magnesium</keyword>
<dbReference type="GO" id="GO:0090729">
    <property type="term" value="F:toxin activity"/>
    <property type="evidence" value="ECO:0007669"/>
    <property type="project" value="UniProtKB-KW"/>
</dbReference>
<keyword evidence="1 5" id="KW-1277">Toxin-antitoxin system</keyword>
<dbReference type="GO" id="GO:0004540">
    <property type="term" value="F:RNA nuclease activity"/>
    <property type="evidence" value="ECO:0007669"/>
    <property type="project" value="InterPro"/>
</dbReference>
<dbReference type="PANTHER" id="PTHR35901">
    <property type="entry name" value="RIBONUCLEASE VAPC3"/>
    <property type="match status" value="1"/>
</dbReference>
<comment type="function">
    <text evidence="5">Toxic component of a toxin-antitoxin (TA) system. An RNase.</text>
</comment>
<name>A0A537LK28_9BACT</name>
<dbReference type="GO" id="GO:0000287">
    <property type="term" value="F:magnesium ion binding"/>
    <property type="evidence" value="ECO:0007669"/>
    <property type="project" value="UniProtKB-UniRule"/>
</dbReference>
<dbReference type="HAMAP" id="MF_00265">
    <property type="entry name" value="VapC_Nob1"/>
    <property type="match status" value="1"/>
</dbReference>
<organism evidence="7 8">
    <name type="scientific">Candidatus Segetimicrobium genomatis</name>
    <dbReference type="NCBI Taxonomy" id="2569760"/>
    <lineage>
        <taxon>Bacteria</taxon>
        <taxon>Bacillati</taxon>
        <taxon>Candidatus Sysuimicrobiota</taxon>
        <taxon>Candidatus Sysuimicrobiia</taxon>
        <taxon>Candidatus Sysuimicrobiales</taxon>
        <taxon>Candidatus Segetimicrobiaceae</taxon>
        <taxon>Candidatus Segetimicrobium</taxon>
    </lineage>
</organism>
<dbReference type="Gene3D" id="3.40.50.1010">
    <property type="entry name" value="5'-nuclease"/>
    <property type="match status" value="1"/>
</dbReference>
<dbReference type="InterPro" id="IPR022907">
    <property type="entry name" value="VapC_family"/>
</dbReference>
<evidence type="ECO:0000259" key="6">
    <source>
        <dbReference type="Pfam" id="PF01850"/>
    </source>
</evidence>
<accession>A0A537LK28</accession>
<feature type="binding site" evidence="5">
    <location>
        <position position="122"/>
    </location>
    <ligand>
        <name>Mg(2+)</name>
        <dbReference type="ChEBI" id="CHEBI:18420"/>
    </ligand>
</feature>
<comment type="cofactor">
    <cofactor evidence="5">
        <name>Mg(2+)</name>
        <dbReference type="ChEBI" id="CHEBI:18420"/>
    </cofactor>
</comment>
<dbReference type="InterPro" id="IPR002716">
    <property type="entry name" value="PIN_dom"/>
</dbReference>
<evidence type="ECO:0000256" key="5">
    <source>
        <dbReference type="HAMAP-Rule" id="MF_00265"/>
    </source>
</evidence>
<gene>
    <name evidence="5" type="primary">vapC</name>
    <name evidence="7" type="ORF">E6H02_10025</name>
</gene>
<dbReference type="Proteomes" id="UP000320393">
    <property type="component" value="Unassembled WGS sequence"/>
</dbReference>
<dbReference type="SUPFAM" id="SSF88723">
    <property type="entry name" value="PIN domain-like"/>
    <property type="match status" value="1"/>
</dbReference>
<dbReference type="EC" id="3.1.-.-" evidence="5"/>
<keyword evidence="4 5" id="KW-0378">Hydrolase</keyword>
<dbReference type="GO" id="GO:0016787">
    <property type="term" value="F:hydrolase activity"/>
    <property type="evidence" value="ECO:0007669"/>
    <property type="project" value="UniProtKB-KW"/>
</dbReference>
<comment type="similarity">
    <text evidence="5">Belongs to the PINc/VapC protein family.</text>
</comment>
<evidence type="ECO:0000256" key="2">
    <source>
        <dbReference type="ARBA" id="ARBA00022722"/>
    </source>
</evidence>
<comment type="caution">
    <text evidence="7">The sequence shown here is derived from an EMBL/GenBank/DDBJ whole genome shotgun (WGS) entry which is preliminary data.</text>
</comment>
<reference evidence="7 8" key="1">
    <citation type="journal article" date="2019" name="Nat. Microbiol.">
        <title>Mediterranean grassland soil C-N compound turnover is dependent on rainfall and depth, and is mediated by genomically divergent microorganisms.</title>
        <authorList>
            <person name="Diamond S."/>
            <person name="Andeer P.F."/>
            <person name="Li Z."/>
            <person name="Crits-Christoph A."/>
            <person name="Burstein D."/>
            <person name="Anantharaman K."/>
            <person name="Lane K.R."/>
            <person name="Thomas B.C."/>
            <person name="Pan C."/>
            <person name="Northen T.R."/>
            <person name="Banfield J.F."/>
        </authorList>
    </citation>
    <scope>NUCLEOTIDE SEQUENCE [LARGE SCALE GENOMIC DNA]</scope>
    <source>
        <strain evidence="7">NP_5</strain>
    </source>
</reference>